<dbReference type="PANTHER" id="PTHR35813">
    <property type="entry name" value="INNER MEMBRANE PROTEIN YBAN"/>
    <property type="match status" value="1"/>
</dbReference>
<name>A0ABW4NJS8_9LACT</name>
<comment type="caution">
    <text evidence="2">The sequence shown here is derived from an EMBL/GenBank/DDBJ whole genome shotgun (WGS) entry which is preliminary data.</text>
</comment>
<evidence type="ECO:0000256" key="1">
    <source>
        <dbReference type="SAM" id="Phobius"/>
    </source>
</evidence>
<sequence length="128" mass="14816">MKQLKKYSLIIIGLASFVLGAIGSFLPLLPTTPFLLLALYCFTRSSEKFNWWLKSTKLYQNYVGEYLEHRSISIDKKIKMLISIYIMVGISIYFVPILLIKVMLGLMLVTQTVVLLFFVKTRKINENE</sequence>
<evidence type="ECO:0000313" key="3">
    <source>
        <dbReference type="Proteomes" id="UP001597285"/>
    </source>
</evidence>
<keyword evidence="1" id="KW-0472">Membrane</keyword>
<organism evidence="2 3">
    <name type="scientific">Carnobacterium antarcticum</name>
    <dbReference type="NCBI Taxonomy" id="2126436"/>
    <lineage>
        <taxon>Bacteria</taxon>
        <taxon>Bacillati</taxon>
        <taxon>Bacillota</taxon>
        <taxon>Bacilli</taxon>
        <taxon>Lactobacillales</taxon>
        <taxon>Carnobacteriaceae</taxon>
        <taxon>Carnobacterium</taxon>
    </lineage>
</organism>
<proteinExistence type="predicted"/>
<dbReference type="Proteomes" id="UP001597285">
    <property type="component" value="Unassembled WGS sequence"/>
</dbReference>
<keyword evidence="1" id="KW-1133">Transmembrane helix</keyword>
<evidence type="ECO:0000313" key="2">
    <source>
        <dbReference type="EMBL" id="MFD1798659.1"/>
    </source>
</evidence>
<dbReference type="EMBL" id="JBHUFF010000008">
    <property type="protein sequence ID" value="MFD1798659.1"/>
    <property type="molecule type" value="Genomic_DNA"/>
</dbReference>
<dbReference type="Pfam" id="PF04304">
    <property type="entry name" value="DUF454"/>
    <property type="match status" value="1"/>
</dbReference>
<gene>
    <name evidence="2" type="ORF">ACFSBK_02140</name>
</gene>
<protein>
    <submittedName>
        <fullName evidence="2">YbaN family protein</fullName>
    </submittedName>
</protein>
<dbReference type="RefSeq" id="WP_058919072.1">
    <property type="nucleotide sequence ID" value="NZ_JBHSQC010000015.1"/>
</dbReference>
<dbReference type="PANTHER" id="PTHR35813:SF1">
    <property type="entry name" value="INNER MEMBRANE PROTEIN YBAN"/>
    <property type="match status" value="1"/>
</dbReference>
<keyword evidence="1" id="KW-0812">Transmembrane</keyword>
<reference evidence="3" key="1">
    <citation type="journal article" date="2019" name="Int. J. Syst. Evol. Microbiol.">
        <title>The Global Catalogue of Microorganisms (GCM) 10K type strain sequencing project: providing services to taxonomists for standard genome sequencing and annotation.</title>
        <authorList>
            <consortium name="The Broad Institute Genomics Platform"/>
            <consortium name="The Broad Institute Genome Sequencing Center for Infectious Disease"/>
            <person name="Wu L."/>
            <person name="Ma J."/>
        </authorList>
    </citation>
    <scope>NUCLEOTIDE SEQUENCE [LARGE SCALE GENOMIC DNA]</scope>
    <source>
        <strain evidence="3">KCTC 42143</strain>
    </source>
</reference>
<keyword evidence="3" id="KW-1185">Reference proteome</keyword>
<feature type="transmembrane region" description="Helical" evidence="1">
    <location>
        <begin position="78"/>
        <end position="96"/>
    </location>
</feature>
<accession>A0ABW4NJS8</accession>
<feature type="transmembrane region" description="Helical" evidence="1">
    <location>
        <begin position="7"/>
        <end position="28"/>
    </location>
</feature>
<dbReference type="InterPro" id="IPR007401">
    <property type="entry name" value="DUF454"/>
</dbReference>
<dbReference type="PIRSF" id="PIRSF016789">
    <property type="entry name" value="DUF454"/>
    <property type="match status" value="1"/>
</dbReference>